<dbReference type="PIRSF" id="PIRSF005739">
    <property type="entry name" value="O-mtase"/>
    <property type="match status" value="1"/>
</dbReference>
<dbReference type="SUPFAM" id="SSF53335">
    <property type="entry name" value="S-adenosyl-L-methionine-dependent methyltransferases"/>
    <property type="match status" value="1"/>
</dbReference>
<dbReference type="FunFam" id="1.10.10.10:FF:000213">
    <property type="entry name" value="Coniferyl alcohol 9-O-methyltransferase"/>
    <property type="match status" value="1"/>
</dbReference>
<evidence type="ECO:0000259" key="6">
    <source>
        <dbReference type="Pfam" id="PF08100"/>
    </source>
</evidence>
<dbReference type="GO" id="GO:0032259">
    <property type="term" value="P:methylation"/>
    <property type="evidence" value="ECO:0007669"/>
    <property type="project" value="UniProtKB-KW"/>
</dbReference>
<protein>
    <submittedName>
        <fullName evidence="7">(wild Malaysian banana) hypothetical protein</fullName>
    </submittedName>
</protein>
<dbReference type="AlphaFoldDB" id="A0A8D6ZYX1"/>
<dbReference type="Gene3D" id="1.10.10.10">
    <property type="entry name" value="Winged helix-like DNA-binding domain superfamily/Winged helix DNA-binding domain"/>
    <property type="match status" value="1"/>
</dbReference>
<dbReference type="FunFam" id="3.40.50.150:FF:000057">
    <property type="entry name" value="O-methyltransferase ZRP4"/>
    <property type="match status" value="1"/>
</dbReference>
<evidence type="ECO:0000259" key="5">
    <source>
        <dbReference type="Pfam" id="PF00891"/>
    </source>
</evidence>
<evidence type="ECO:0000256" key="2">
    <source>
        <dbReference type="ARBA" id="ARBA00022679"/>
    </source>
</evidence>
<dbReference type="InterPro" id="IPR036388">
    <property type="entry name" value="WH-like_DNA-bd_sf"/>
</dbReference>
<name>A0A8D6ZYX1_MUSAM</name>
<feature type="domain" description="O-methyltransferase C-terminal" evidence="5">
    <location>
        <begin position="130"/>
        <end position="340"/>
    </location>
</feature>
<dbReference type="Pfam" id="PF08100">
    <property type="entry name" value="Dimerisation"/>
    <property type="match status" value="1"/>
</dbReference>
<dbReference type="Gene3D" id="3.40.50.150">
    <property type="entry name" value="Vaccinia Virus protein VP39"/>
    <property type="match status" value="1"/>
</dbReference>
<dbReference type="InterPro" id="IPR016461">
    <property type="entry name" value="COMT-like"/>
</dbReference>
<gene>
    <name evidence="7" type="ORF">GSMUA_268500.1</name>
</gene>
<dbReference type="InterPro" id="IPR012967">
    <property type="entry name" value="COMT_dimerisation"/>
</dbReference>
<dbReference type="GO" id="GO:0008171">
    <property type="term" value="F:O-methyltransferase activity"/>
    <property type="evidence" value="ECO:0007669"/>
    <property type="project" value="InterPro"/>
</dbReference>
<dbReference type="GO" id="GO:0046983">
    <property type="term" value="F:protein dimerization activity"/>
    <property type="evidence" value="ECO:0007669"/>
    <property type="project" value="InterPro"/>
</dbReference>
<reference evidence="7" key="1">
    <citation type="submission" date="2021-03" db="EMBL/GenBank/DDBJ databases">
        <authorList>
            <consortium name="Genoscope - CEA"/>
            <person name="William W."/>
        </authorList>
    </citation>
    <scope>NUCLEOTIDE SEQUENCE</scope>
    <source>
        <strain evidence="7">Doubled-haploid Pahang</strain>
    </source>
</reference>
<evidence type="ECO:0000256" key="1">
    <source>
        <dbReference type="ARBA" id="ARBA00022603"/>
    </source>
</evidence>
<dbReference type="EMBL" id="HG996470">
    <property type="protein sequence ID" value="CAG1838673.1"/>
    <property type="molecule type" value="Genomic_DNA"/>
</dbReference>
<feature type="active site" description="Proton acceptor" evidence="4">
    <location>
        <position position="262"/>
    </location>
</feature>
<evidence type="ECO:0000313" key="7">
    <source>
        <dbReference type="EMBL" id="CAG1838673.1"/>
    </source>
</evidence>
<keyword evidence="1" id="KW-0489">Methyltransferase</keyword>
<dbReference type="InterPro" id="IPR036390">
    <property type="entry name" value="WH_DNA-bd_sf"/>
</dbReference>
<evidence type="ECO:0000256" key="3">
    <source>
        <dbReference type="ARBA" id="ARBA00022691"/>
    </source>
</evidence>
<proteinExistence type="predicted"/>
<dbReference type="SUPFAM" id="SSF46785">
    <property type="entry name" value="Winged helix' DNA-binding domain"/>
    <property type="match status" value="1"/>
</dbReference>
<dbReference type="GO" id="GO:0008757">
    <property type="term" value="F:S-adenosylmethionine-dependent methyltransferase activity"/>
    <property type="evidence" value="ECO:0007669"/>
    <property type="project" value="UniProtKB-ARBA"/>
</dbReference>
<dbReference type="InterPro" id="IPR029063">
    <property type="entry name" value="SAM-dependent_MTases_sf"/>
</dbReference>
<feature type="domain" description="O-methyltransferase dimerisation" evidence="6">
    <location>
        <begin position="22"/>
        <end position="108"/>
    </location>
</feature>
<accession>A0A8D6ZYX1</accession>
<sequence length="367" mass="40847">MGSFLEEFGAKELWQAHDRIFKHALSYIRSMCLKCAIELGIADIIHSHGKPITLSQLETELRIPPARSACFRRLMRLLVHLEYFSQISESENEKTLFGLTAMSALIMKEKVEGLSPLFLLIMDQALLSPWQSVGRWLKGDEARTPFGVAHGKDIFDVTKQNPEFNSLLQAGMASDARLVVQVLTRECGDVFRGLRSLVDVGGGTGTMAMAIAEAYPQLKCTVFDLPHVVAPLVGNSKVEVVGGDMFESIPPADAVLLKWVLHDWSEAECVRILQRCKEAIPSKEEGGKVVIVEMVLNVDDSPPELAETQLLFDLHMMANTSGKQRSEAEWGKLFKSAGFSDYTLKPLLNLRSVIEVYHRLDMGDCEL</sequence>
<keyword evidence="3" id="KW-0949">S-adenosyl-L-methionine</keyword>
<dbReference type="Pfam" id="PF00891">
    <property type="entry name" value="Methyltransf_2"/>
    <property type="match status" value="1"/>
</dbReference>
<dbReference type="PANTHER" id="PTHR11746">
    <property type="entry name" value="O-METHYLTRANSFERASE"/>
    <property type="match status" value="1"/>
</dbReference>
<organism evidence="7">
    <name type="scientific">Musa acuminata subsp. malaccensis</name>
    <name type="common">Wild banana</name>
    <name type="synonym">Musa malaccensis</name>
    <dbReference type="NCBI Taxonomy" id="214687"/>
    <lineage>
        <taxon>Eukaryota</taxon>
        <taxon>Viridiplantae</taxon>
        <taxon>Streptophyta</taxon>
        <taxon>Embryophyta</taxon>
        <taxon>Tracheophyta</taxon>
        <taxon>Spermatophyta</taxon>
        <taxon>Magnoliopsida</taxon>
        <taxon>Liliopsida</taxon>
        <taxon>Zingiberales</taxon>
        <taxon>Musaceae</taxon>
        <taxon>Musa</taxon>
    </lineage>
</organism>
<dbReference type="CDD" id="cd02440">
    <property type="entry name" value="AdoMet_MTases"/>
    <property type="match status" value="1"/>
</dbReference>
<dbReference type="InterPro" id="IPR001077">
    <property type="entry name" value="COMT_C"/>
</dbReference>
<dbReference type="PROSITE" id="PS51683">
    <property type="entry name" value="SAM_OMT_II"/>
    <property type="match status" value="1"/>
</dbReference>
<keyword evidence="2" id="KW-0808">Transferase</keyword>
<evidence type="ECO:0000256" key="4">
    <source>
        <dbReference type="PIRSR" id="PIRSR005739-1"/>
    </source>
</evidence>